<dbReference type="Proteomes" id="UP000037035">
    <property type="component" value="Unassembled WGS sequence"/>
</dbReference>
<accession>A0A0L6V210</accession>
<name>A0A0L6V210_9BASI</name>
<dbReference type="OrthoDB" id="2496784at2759"/>
<proteinExistence type="predicted"/>
<dbReference type="VEuPathDB" id="FungiDB:VP01_2851g4"/>
<comment type="caution">
    <text evidence="1">The sequence shown here is derived from an EMBL/GenBank/DDBJ whole genome shotgun (WGS) entry which is preliminary data.</text>
</comment>
<keyword evidence="2" id="KW-1185">Reference proteome</keyword>
<reference evidence="1 2" key="1">
    <citation type="submission" date="2015-08" db="EMBL/GenBank/DDBJ databases">
        <title>Next Generation Sequencing and Analysis of the Genome of Puccinia sorghi L Schw, the Causal Agent of Maize Common Rust.</title>
        <authorList>
            <person name="Rochi L."/>
            <person name="Burguener G."/>
            <person name="Darino M."/>
            <person name="Turjanski A."/>
            <person name="Kreff E."/>
            <person name="Dieguez M.J."/>
            <person name="Sacco F."/>
        </authorList>
    </citation>
    <scope>NUCLEOTIDE SEQUENCE [LARGE SCALE GENOMIC DNA]</scope>
    <source>
        <strain evidence="1 2">RO10H11247</strain>
    </source>
</reference>
<gene>
    <name evidence="1" type="ORF">VP01_2851g4</name>
</gene>
<protein>
    <submittedName>
        <fullName evidence="1">Uncharacterized protein</fullName>
    </submittedName>
</protein>
<sequence length="150" mass="15814">MSSMAVQIFATSPAANNVSSNISSLPAPSGKTYFKRSEEHASSLPSPNLSGTSICEYHAGEEQMGVCLWSGPSNSQGGDAGGWVSSILQRIGSNSPLIVARVLEGCSFNTTQPSIGCSQVYITKEVFMALKPSPSELEKGALEEPITWDL</sequence>
<evidence type="ECO:0000313" key="2">
    <source>
        <dbReference type="Proteomes" id="UP000037035"/>
    </source>
</evidence>
<evidence type="ECO:0000313" key="1">
    <source>
        <dbReference type="EMBL" id="KNZ54803.1"/>
    </source>
</evidence>
<dbReference type="AlphaFoldDB" id="A0A0L6V210"/>
<dbReference type="EMBL" id="LAVV01007781">
    <property type="protein sequence ID" value="KNZ54803.1"/>
    <property type="molecule type" value="Genomic_DNA"/>
</dbReference>
<organism evidence="1 2">
    <name type="scientific">Puccinia sorghi</name>
    <dbReference type="NCBI Taxonomy" id="27349"/>
    <lineage>
        <taxon>Eukaryota</taxon>
        <taxon>Fungi</taxon>
        <taxon>Dikarya</taxon>
        <taxon>Basidiomycota</taxon>
        <taxon>Pucciniomycotina</taxon>
        <taxon>Pucciniomycetes</taxon>
        <taxon>Pucciniales</taxon>
        <taxon>Pucciniaceae</taxon>
        <taxon>Puccinia</taxon>
    </lineage>
</organism>